<dbReference type="AlphaFoldDB" id="A0A0A9H1F3"/>
<sequence length="34" mass="3846">MCLRFSQFSISPMFCCGPLKLCLPPIMKGYICCN</sequence>
<accession>A0A0A9H1F3</accession>
<name>A0A0A9H1F3_ARUDO</name>
<proteinExistence type="predicted"/>
<reference evidence="1" key="1">
    <citation type="submission" date="2014-09" db="EMBL/GenBank/DDBJ databases">
        <authorList>
            <person name="Magalhaes I.L.F."/>
            <person name="Oliveira U."/>
            <person name="Santos F.R."/>
            <person name="Vidigal T.H.D.A."/>
            <person name="Brescovit A.D."/>
            <person name="Santos A.J."/>
        </authorList>
    </citation>
    <scope>NUCLEOTIDE SEQUENCE</scope>
    <source>
        <tissue evidence="1">Shoot tissue taken approximately 20 cm above the soil surface</tissue>
    </source>
</reference>
<evidence type="ECO:0000313" key="1">
    <source>
        <dbReference type="EMBL" id="JAE31070.1"/>
    </source>
</evidence>
<organism evidence="1">
    <name type="scientific">Arundo donax</name>
    <name type="common">Giant reed</name>
    <name type="synonym">Donax arundinaceus</name>
    <dbReference type="NCBI Taxonomy" id="35708"/>
    <lineage>
        <taxon>Eukaryota</taxon>
        <taxon>Viridiplantae</taxon>
        <taxon>Streptophyta</taxon>
        <taxon>Embryophyta</taxon>
        <taxon>Tracheophyta</taxon>
        <taxon>Spermatophyta</taxon>
        <taxon>Magnoliopsida</taxon>
        <taxon>Liliopsida</taxon>
        <taxon>Poales</taxon>
        <taxon>Poaceae</taxon>
        <taxon>PACMAD clade</taxon>
        <taxon>Arundinoideae</taxon>
        <taxon>Arundineae</taxon>
        <taxon>Arundo</taxon>
    </lineage>
</organism>
<dbReference type="EMBL" id="GBRH01166826">
    <property type="protein sequence ID" value="JAE31070.1"/>
    <property type="molecule type" value="Transcribed_RNA"/>
</dbReference>
<reference evidence="1" key="2">
    <citation type="journal article" date="2015" name="Data Brief">
        <title>Shoot transcriptome of the giant reed, Arundo donax.</title>
        <authorList>
            <person name="Barrero R.A."/>
            <person name="Guerrero F.D."/>
            <person name="Moolhuijzen P."/>
            <person name="Goolsby J.A."/>
            <person name="Tidwell J."/>
            <person name="Bellgard S.E."/>
            <person name="Bellgard M.I."/>
        </authorList>
    </citation>
    <scope>NUCLEOTIDE SEQUENCE</scope>
    <source>
        <tissue evidence="1">Shoot tissue taken approximately 20 cm above the soil surface</tissue>
    </source>
</reference>
<protein>
    <submittedName>
        <fullName evidence="1">Uncharacterized protein</fullName>
    </submittedName>
</protein>